<dbReference type="SUPFAM" id="SSF52343">
    <property type="entry name" value="Ferredoxin reductase-like, C-terminal NADP-linked domain"/>
    <property type="match status" value="1"/>
</dbReference>
<feature type="compositionally biased region" description="Basic and acidic residues" evidence="6">
    <location>
        <begin position="583"/>
        <end position="593"/>
    </location>
</feature>
<sequence length="987" mass="108680">MSQANQVSPKAASQSVTRSQSRDNEQTKGLCNRLVDFELKLRDKGLCYMWGLLFVFTQILVGIFGVYHLLWKLESLGSDDDTLKFWLAVGRFGGRIVTVDAAVLIMSGCLRTSTFLRETLLAVYFPFDELMPHFHKLIALSTAAAGLVHTVALCVVYADKMVSWTDGVWLSDEYGARTTQEFVTGILLIFAFASMITIPYQRQKFFRIFWAHHLVMIIAIYALLVIHGCFFGTPYSYKYIAGPLVIWILDKVSRSVEGSGATHRGTVTYVGGGVVELRLPNCLSSYRAGMYARVCVKEISKYEFHPFTIASSPEESDLKFYIKAVGRWTKALRQLAENGDGQTAKVTVAVTGPLGAPAEHFSQFEHVVLVAGGIGATPMNSIVTDMVLKQKLHGSNDPLSPGSSNKAGEERADLLKLMHINPHRAVEATLISTLQDPEQPWLRRTLTMTQLLWYSMTSILASVLYSGIYLSALLGFVVFADLYEATYETYECFGYAIVAASLLWSAVNLVVNASFVLEGLAVHRKGYFARKRGGRMRSLMLLLSVAQVLATLYLLTMSNPDGGSLVAPRARGNNRCDTPNARARSDGADDDRQVCTVLTPDNLTGQPGNRRGSNGNNGGSNNNNNNNNEGSNGGSPKNPSKNKWRRLLQTGGDGDGRREPAPRPPRPPPPPPVSTQGLGADAADLCTASGGEFVLVSGSSDTYECVFGEPLEDEHEAEEGNSAFYAVIFPFVFIEVVSLLARMKIVFSTTETAPFHSSLSRIRTRHVTAIWVGQNLDGFAWFRASLTWLSAVCAQKSDMEDFFTANIYCTRIKKEDAEKQGLIGDGHRNSPEIKFGRPKWDEIIDQEVKRVKGTLETEMNDAVRRVSAEVCNPMGPDRQSSLEKGYTTNPSFDGGRKSQDAARTDGSEPRRRRRSSALTTEDVSIVERMAESATGTLGVFFCGPHVISAQIESAVLQNMHAQAIQEGPGGRRIINDFVRVVFRKENF</sequence>
<feature type="compositionally biased region" description="Basic and acidic residues" evidence="6">
    <location>
        <begin position="894"/>
        <end position="909"/>
    </location>
</feature>
<dbReference type="InterPro" id="IPR017927">
    <property type="entry name" value="FAD-bd_FR_type"/>
</dbReference>
<feature type="transmembrane region" description="Helical" evidence="7">
    <location>
        <begin position="538"/>
        <end position="556"/>
    </location>
</feature>
<evidence type="ECO:0000256" key="2">
    <source>
        <dbReference type="ARBA" id="ARBA00022692"/>
    </source>
</evidence>
<feature type="transmembrane region" description="Helical" evidence="7">
    <location>
        <begin position="210"/>
        <end position="231"/>
    </location>
</feature>
<dbReference type="Gene3D" id="2.40.30.10">
    <property type="entry name" value="Translation factors"/>
    <property type="match status" value="1"/>
</dbReference>
<protein>
    <recommendedName>
        <fullName evidence="8">FAD-binding FR-type domain-containing protein</fullName>
    </recommendedName>
</protein>
<dbReference type="GO" id="GO:0005886">
    <property type="term" value="C:plasma membrane"/>
    <property type="evidence" value="ECO:0007669"/>
    <property type="project" value="TreeGrafter"/>
</dbReference>
<keyword evidence="2 7" id="KW-0812">Transmembrane</keyword>
<gene>
    <name evidence="9" type="ORF">POBO1169_LOCUS5315</name>
</gene>
<feature type="region of interest" description="Disordered" evidence="6">
    <location>
        <begin position="564"/>
        <end position="679"/>
    </location>
</feature>
<dbReference type="Gene3D" id="3.40.50.80">
    <property type="entry name" value="Nucleotide-binding domain of ferredoxin-NADP reductase (FNR) module"/>
    <property type="match status" value="2"/>
</dbReference>
<evidence type="ECO:0000256" key="6">
    <source>
        <dbReference type="SAM" id="MobiDB-lite"/>
    </source>
</evidence>
<feature type="region of interest" description="Disordered" evidence="6">
    <location>
        <begin position="868"/>
        <end position="919"/>
    </location>
</feature>
<evidence type="ECO:0000313" key="9">
    <source>
        <dbReference type="EMBL" id="CAD8658249.1"/>
    </source>
</evidence>
<evidence type="ECO:0000256" key="5">
    <source>
        <dbReference type="ARBA" id="ARBA00023136"/>
    </source>
</evidence>
<dbReference type="InterPro" id="IPR013112">
    <property type="entry name" value="FAD-bd_8"/>
</dbReference>
<feature type="compositionally biased region" description="Low complexity" evidence="6">
    <location>
        <begin position="608"/>
        <end position="639"/>
    </location>
</feature>
<dbReference type="PANTHER" id="PTHR11972:SF153">
    <property type="entry name" value="SUPEROXIDE-GENERATING NADPH OXIDASE HEAVY CHAIN SUBUNIT A"/>
    <property type="match status" value="1"/>
</dbReference>
<keyword evidence="4" id="KW-0560">Oxidoreductase</keyword>
<evidence type="ECO:0000256" key="4">
    <source>
        <dbReference type="ARBA" id="ARBA00023002"/>
    </source>
</evidence>
<evidence type="ECO:0000256" key="1">
    <source>
        <dbReference type="ARBA" id="ARBA00004141"/>
    </source>
</evidence>
<organism evidence="9">
    <name type="scientific">Pyramimonas obovata</name>
    <dbReference type="NCBI Taxonomy" id="1411642"/>
    <lineage>
        <taxon>Eukaryota</taxon>
        <taxon>Viridiplantae</taxon>
        <taxon>Chlorophyta</taxon>
        <taxon>Pyramimonadophyceae</taxon>
        <taxon>Pyramimonadales</taxon>
        <taxon>Pyramimonadaceae</taxon>
        <taxon>Pyramimonas</taxon>
        <taxon>Pyramimonas incertae sedis</taxon>
    </lineage>
</organism>
<reference evidence="9" key="1">
    <citation type="submission" date="2021-01" db="EMBL/GenBank/DDBJ databases">
        <authorList>
            <person name="Corre E."/>
            <person name="Pelletier E."/>
            <person name="Niang G."/>
            <person name="Scheremetjew M."/>
            <person name="Finn R."/>
            <person name="Kale V."/>
            <person name="Holt S."/>
            <person name="Cochrane G."/>
            <person name="Meng A."/>
            <person name="Brown T."/>
            <person name="Cohen L."/>
        </authorList>
    </citation>
    <scope>NUCLEOTIDE SEQUENCE</scope>
    <source>
        <strain evidence="9">CCMP722</strain>
    </source>
</reference>
<dbReference type="GO" id="GO:0016491">
    <property type="term" value="F:oxidoreductase activity"/>
    <property type="evidence" value="ECO:0007669"/>
    <property type="project" value="UniProtKB-KW"/>
</dbReference>
<feature type="region of interest" description="Disordered" evidence="6">
    <location>
        <begin position="1"/>
        <end position="24"/>
    </location>
</feature>
<dbReference type="InterPro" id="IPR017938">
    <property type="entry name" value="Riboflavin_synthase-like_b-brl"/>
</dbReference>
<dbReference type="InterPro" id="IPR039261">
    <property type="entry name" value="FNR_nucleotide-bd"/>
</dbReference>
<feature type="domain" description="FAD-binding FR-type" evidence="8">
    <location>
        <begin position="245"/>
        <end position="360"/>
    </location>
</feature>
<feature type="transmembrane region" description="Helical" evidence="7">
    <location>
        <begin position="451"/>
        <end position="480"/>
    </location>
</feature>
<feature type="transmembrane region" description="Helical" evidence="7">
    <location>
        <begin position="137"/>
        <end position="158"/>
    </location>
</feature>
<proteinExistence type="predicted"/>
<keyword evidence="5 7" id="KW-0472">Membrane</keyword>
<dbReference type="CDD" id="cd06186">
    <property type="entry name" value="NOX_Duox_like_FAD_NADP"/>
    <property type="match status" value="1"/>
</dbReference>
<evidence type="ECO:0000259" key="8">
    <source>
        <dbReference type="PROSITE" id="PS51384"/>
    </source>
</evidence>
<dbReference type="AlphaFoldDB" id="A0A7S0QX78"/>
<dbReference type="Pfam" id="PF08022">
    <property type="entry name" value="FAD_binding_8"/>
    <property type="match status" value="1"/>
</dbReference>
<feature type="transmembrane region" description="Helical" evidence="7">
    <location>
        <begin position="179"/>
        <end position="198"/>
    </location>
</feature>
<dbReference type="PANTHER" id="PTHR11972">
    <property type="entry name" value="NADPH OXIDASE"/>
    <property type="match status" value="1"/>
</dbReference>
<feature type="compositionally biased region" description="Pro residues" evidence="6">
    <location>
        <begin position="662"/>
        <end position="673"/>
    </location>
</feature>
<evidence type="ECO:0000256" key="7">
    <source>
        <dbReference type="SAM" id="Phobius"/>
    </source>
</evidence>
<dbReference type="SUPFAM" id="SSF63380">
    <property type="entry name" value="Riboflavin synthase domain-like"/>
    <property type="match status" value="1"/>
</dbReference>
<evidence type="ECO:0000256" key="3">
    <source>
        <dbReference type="ARBA" id="ARBA00022989"/>
    </source>
</evidence>
<comment type="subcellular location">
    <subcellularLocation>
        <location evidence="1">Membrane</location>
        <topology evidence="1">Multi-pass membrane protein</topology>
    </subcellularLocation>
</comment>
<dbReference type="InterPro" id="IPR013130">
    <property type="entry name" value="Fe3_Rdtase_TM_dom"/>
</dbReference>
<keyword evidence="3 7" id="KW-1133">Transmembrane helix</keyword>
<name>A0A7S0QX78_9CHLO</name>
<dbReference type="InterPro" id="IPR050369">
    <property type="entry name" value="RBOH/FRE"/>
</dbReference>
<feature type="transmembrane region" description="Helical" evidence="7">
    <location>
        <begin position="47"/>
        <end position="70"/>
    </location>
</feature>
<feature type="transmembrane region" description="Helical" evidence="7">
    <location>
        <begin position="492"/>
        <end position="517"/>
    </location>
</feature>
<dbReference type="PROSITE" id="PS51384">
    <property type="entry name" value="FAD_FR"/>
    <property type="match status" value="1"/>
</dbReference>
<accession>A0A7S0QX78</accession>
<feature type="compositionally biased region" description="Polar residues" evidence="6">
    <location>
        <begin position="1"/>
        <end position="19"/>
    </location>
</feature>
<dbReference type="EMBL" id="HBFA01010140">
    <property type="protein sequence ID" value="CAD8658249.1"/>
    <property type="molecule type" value="Transcribed_RNA"/>
</dbReference>
<dbReference type="Pfam" id="PF01794">
    <property type="entry name" value="Ferric_reduct"/>
    <property type="match status" value="1"/>
</dbReference>